<name>A0A4Y3UMQ6_9MICO</name>
<organism evidence="5 6">
    <name type="scientific">Microbacterium lacticum</name>
    <dbReference type="NCBI Taxonomy" id="33885"/>
    <lineage>
        <taxon>Bacteria</taxon>
        <taxon>Bacillati</taxon>
        <taxon>Actinomycetota</taxon>
        <taxon>Actinomycetes</taxon>
        <taxon>Micrococcales</taxon>
        <taxon>Microbacteriaceae</taxon>
        <taxon>Microbacterium</taxon>
    </lineage>
</organism>
<evidence type="ECO:0000256" key="2">
    <source>
        <dbReference type="SAM" id="MobiDB-lite"/>
    </source>
</evidence>
<dbReference type="InterPro" id="IPR036388">
    <property type="entry name" value="WH-like_DNA-bd_sf"/>
</dbReference>
<sequence length="447" mass="44661">MSGIDLSPRAARRELGPLVEASDDADIVTAFARAVWSALVEPGDRVAGALVGALGAAPALDGVLAAAAGTTPGSARASATAAAAEAGLDAGDLAQGYSRWMPRLGGAPAALAVARRSGALLITPEDTAWPGRVDDLGPHAPLCLWVRGAPEALSSARAAVAIVGARAASSYGEHVAAELAAECAATGTVVCSGAAYGIDAAAHRAALSVGGATVAVMAGGVDRPYPSGNLELIERIAGAGAGAVIAEVACGTAPTKHRFLARNRLIAALSDATVVVEAGWRSGSLNTAHHAQQIGRPLGVVPGPITSATSMGCHRLLREGDAICVTGADDVRELIGDGCPVTAVDDRGAAAGAYTGERTRVLDALSTRRARTTDDVARRAGFTVDQAAALLGLLELEGLAARRATGWVQRAADAPSAEPSAGAPRSGPRSGPSPRTGHARAEAATLW</sequence>
<dbReference type="AlphaFoldDB" id="A0A4Y3UMQ6"/>
<dbReference type="InterPro" id="IPR003488">
    <property type="entry name" value="DprA"/>
</dbReference>
<evidence type="ECO:0000313" key="6">
    <source>
        <dbReference type="Proteomes" id="UP000319804"/>
    </source>
</evidence>
<protein>
    <submittedName>
        <fullName evidence="5">DNA protecting protein DprA</fullName>
    </submittedName>
</protein>
<feature type="compositionally biased region" description="Low complexity" evidence="2">
    <location>
        <begin position="419"/>
        <end position="435"/>
    </location>
</feature>
<dbReference type="Gene3D" id="3.40.50.450">
    <property type="match status" value="1"/>
</dbReference>
<comment type="caution">
    <text evidence="5">The sequence shown here is derived from an EMBL/GenBank/DDBJ whole genome shotgun (WGS) entry which is preliminary data.</text>
</comment>
<accession>A0A4Y3UMQ6</accession>
<dbReference type="OrthoDB" id="9785707at2"/>
<dbReference type="SUPFAM" id="SSF102405">
    <property type="entry name" value="MCP/YpsA-like"/>
    <property type="match status" value="1"/>
</dbReference>
<dbReference type="NCBIfam" id="TIGR00732">
    <property type="entry name" value="dprA"/>
    <property type="match status" value="1"/>
</dbReference>
<dbReference type="GO" id="GO:0009294">
    <property type="term" value="P:DNA-mediated transformation"/>
    <property type="evidence" value="ECO:0007669"/>
    <property type="project" value="InterPro"/>
</dbReference>
<evidence type="ECO:0000256" key="1">
    <source>
        <dbReference type="ARBA" id="ARBA00006525"/>
    </source>
</evidence>
<evidence type="ECO:0000313" key="5">
    <source>
        <dbReference type="EMBL" id="TQN00256.1"/>
    </source>
</evidence>
<dbReference type="InterPro" id="IPR041614">
    <property type="entry name" value="DprA_WH"/>
</dbReference>
<feature type="domain" description="DprA winged helix" evidence="4">
    <location>
        <begin position="353"/>
        <end position="403"/>
    </location>
</feature>
<dbReference type="RefSeq" id="WP_141380703.1">
    <property type="nucleotide sequence ID" value="NZ_BJNA01000030.1"/>
</dbReference>
<dbReference type="EMBL" id="VFPS01000001">
    <property type="protein sequence ID" value="TQN00256.1"/>
    <property type="molecule type" value="Genomic_DNA"/>
</dbReference>
<dbReference type="Pfam" id="PF17782">
    <property type="entry name" value="WHD_DprA"/>
    <property type="match status" value="1"/>
</dbReference>
<gene>
    <name evidence="5" type="ORF">FHX68_0330</name>
</gene>
<feature type="domain" description="Smf/DprA SLOG" evidence="3">
    <location>
        <begin position="121"/>
        <end position="334"/>
    </location>
</feature>
<dbReference type="PANTHER" id="PTHR43022">
    <property type="entry name" value="PROTEIN SMF"/>
    <property type="match status" value="1"/>
</dbReference>
<dbReference type="Gene3D" id="1.10.10.10">
    <property type="entry name" value="Winged helix-like DNA-binding domain superfamily/Winged helix DNA-binding domain"/>
    <property type="match status" value="1"/>
</dbReference>
<dbReference type="Proteomes" id="UP000319804">
    <property type="component" value="Unassembled WGS sequence"/>
</dbReference>
<dbReference type="PANTHER" id="PTHR43022:SF1">
    <property type="entry name" value="PROTEIN SMF"/>
    <property type="match status" value="1"/>
</dbReference>
<evidence type="ECO:0000259" key="3">
    <source>
        <dbReference type="Pfam" id="PF02481"/>
    </source>
</evidence>
<dbReference type="InterPro" id="IPR057666">
    <property type="entry name" value="DrpA_SLOG"/>
</dbReference>
<feature type="region of interest" description="Disordered" evidence="2">
    <location>
        <begin position="410"/>
        <end position="447"/>
    </location>
</feature>
<evidence type="ECO:0000259" key="4">
    <source>
        <dbReference type="Pfam" id="PF17782"/>
    </source>
</evidence>
<dbReference type="Pfam" id="PF02481">
    <property type="entry name" value="DNA_processg_A"/>
    <property type="match status" value="1"/>
</dbReference>
<comment type="similarity">
    <text evidence="1">Belongs to the DprA/Smf family.</text>
</comment>
<keyword evidence="6" id="KW-1185">Reference proteome</keyword>
<proteinExistence type="inferred from homology"/>
<reference evidence="5 6" key="1">
    <citation type="submission" date="2019-06" db="EMBL/GenBank/DDBJ databases">
        <title>Sequencing the genomes of 1000 actinobacteria strains.</title>
        <authorList>
            <person name="Klenk H.-P."/>
        </authorList>
    </citation>
    <scope>NUCLEOTIDE SEQUENCE [LARGE SCALE GENOMIC DNA]</scope>
    <source>
        <strain evidence="5 6">DSM 20427</strain>
    </source>
</reference>